<keyword evidence="5" id="KW-1185">Reference proteome</keyword>
<evidence type="ECO:0000259" key="3">
    <source>
        <dbReference type="Pfam" id="PF14160"/>
    </source>
</evidence>
<dbReference type="InParanoid" id="A0A2J7PUN3"/>
<feature type="region of interest" description="Disordered" evidence="2">
    <location>
        <begin position="53"/>
        <end position="139"/>
    </location>
</feature>
<feature type="region of interest" description="Disordered" evidence="2">
    <location>
        <begin position="170"/>
        <end position="324"/>
    </location>
</feature>
<feature type="region of interest" description="Disordered" evidence="2">
    <location>
        <begin position="340"/>
        <end position="378"/>
    </location>
</feature>
<organism evidence="4 5">
    <name type="scientific">Cryptotermes secundus</name>
    <dbReference type="NCBI Taxonomy" id="105785"/>
    <lineage>
        <taxon>Eukaryota</taxon>
        <taxon>Metazoa</taxon>
        <taxon>Ecdysozoa</taxon>
        <taxon>Arthropoda</taxon>
        <taxon>Hexapoda</taxon>
        <taxon>Insecta</taxon>
        <taxon>Pterygota</taxon>
        <taxon>Neoptera</taxon>
        <taxon>Polyneoptera</taxon>
        <taxon>Dictyoptera</taxon>
        <taxon>Blattodea</taxon>
        <taxon>Blattoidea</taxon>
        <taxon>Termitoidae</taxon>
        <taxon>Kalotermitidae</taxon>
        <taxon>Cryptotermitinae</taxon>
        <taxon>Cryptotermes</taxon>
    </lineage>
</organism>
<dbReference type="InterPro" id="IPR025741">
    <property type="entry name" value="FAM110_C"/>
</dbReference>
<protein>
    <recommendedName>
        <fullName evidence="3">Centrosome-associated FAM110 C-terminal domain-containing protein</fullName>
    </recommendedName>
</protein>
<evidence type="ECO:0000256" key="2">
    <source>
        <dbReference type="SAM" id="MobiDB-lite"/>
    </source>
</evidence>
<feature type="compositionally biased region" description="Polar residues" evidence="2">
    <location>
        <begin position="185"/>
        <end position="202"/>
    </location>
</feature>
<evidence type="ECO:0000313" key="4">
    <source>
        <dbReference type="EMBL" id="PNF20045.1"/>
    </source>
</evidence>
<dbReference type="OrthoDB" id="10028183at2759"/>
<feature type="compositionally biased region" description="Basic and acidic residues" evidence="2">
    <location>
        <begin position="342"/>
        <end position="359"/>
    </location>
</feature>
<dbReference type="Pfam" id="PF14160">
    <property type="entry name" value="FAM110_C"/>
    <property type="match status" value="1"/>
</dbReference>
<dbReference type="InterPro" id="IPR025740">
    <property type="entry name" value="FAM110"/>
</dbReference>
<proteinExistence type="inferred from homology"/>
<dbReference type="Proteomes" id="UP000235965">
    <property type="component" value="Unassembled WGS sequence"/>
</dbReference>
<feature type="compositionally biased region" description="Polar residues" evidence="2">
    <location>
        <begin position="128"/>
        <end position="139"/>
    </location>
</feature>
<comment type="similarity">
    <text evidence="1">Belongs to the FAM110 family.</text>
</comment>
<evidence type="ECO:0000256" key="1">
    <source>
        <dbReference type="ARBA" id="ARBA00010576"/>
    </source>
</evidence>
<feature type="compositionally biased region" description="Polar residues" evidence="2">
    <location>
        <begin position="54"/>
        <end position="70"/>
    </location>
</feature>
<sequence length="472" mass="51164">KRKSAVELLQESKAFYVKSERVLDRKQELKNSGHLQVTSSAVDTVFLRGPLLKKSSSGPTWVNSVQNQDPGSRHEQDSGRYLHQHVLLLSPPPTLPPRPNPLQLASQQHTPPPLPPKSPRLVPAAQRRSGSNPSGDQLQTKLRRLLSADSKENLYRRLWDSDDQDIKTVAGDERPFAGPRPYGRSISQVQTTVQGPSPSNTCRVHHKSLPDLHTSPTRTNGTSSNESSSSNGSSHTSEHCRRSVGSAPGAAMSTTSQHSQHNLSSSPFQSFATTPHCFTRLPSGESEEVSPDTDRSPGTGLDSGMDECSTTRHNSASSYSDSCAEEPTVTPLYRLTTCDTVQKSERRRPILRSKSDISHRYSVAPRPSLPPQPPSGAQLDKFFEQLGLDTGDFRSLSAPASGSSSPVFFESVSSVESGTSPWGCAGATGPGSVGSGNLQRPAEQLSIVERNARIIKWLCNCRKAYLGARKSS</sequence>
<feature type="compositionally biased region" description="Polar residues" evidence="2">
    <location>
        <begin position="252"/>
        <end position="273"/>
    </location>
</feature>
<feature type="compositionally biased region" description="Low complexity" evidence="2">
    <location>
        <begin position="221"/>
        <end position="235"/>
    </location>
</feature>
<comment type="caution">
    <text evidence="4">The sequence shown here is derived from an EMBL/GenBank/DDBJ whole genome shotgun (WGS) entry which is preliminary data.</text>
</comment>
<feature type="non-terminal residue" evidence="4">
    <location>
        <position position="1"/>
    </location>
</feature>
<gene>
    <name evidence="4" type="ORF">B7P43_G05814</name>
</gene>
<reference evidence="4 5" key="1">
    <citation type="submission" date="2017-12" db="EMBL/GenBank/DDBJ databases">
        <title>Hemimetabolous genomes reveal molecular basis of termite eusociality.</title>
        <authorList>
            <person name="Harrison M.C."/>
            <person name="Jongepier E."/>
            <person name="Robertson H.M."/>
            <person name="Arning N."/>
            <person name="Bitard-Feildel T."/>
            <person name="Chao H."/>
            <person name="Childers C.P."/>
            <person name="Dinh H."/>
            <person name="Doddapaneni H."/>
            <person name="Dugan S."/>
            <person name="Gowin J."/>
            <person name="Greiner C."/>
            <person name="Han Y."/>
            <person name="Hu H."/>
            <person name="Hughes D.S.T."/>
            <person name="Huylmans A.-K."/>
            <person name="Kemena C."/>
            <person name="Kremer L.P.M."/>
            <person name="Lee S.L."/>
            <person name="Lopez-Ezquerra A."/>
            <person name="Mallet L."/>
            <person name="Monroy-Kuhn J.M."/>
            <person name="Moser A."/>
            <person name="Murali S.C."/>
            <person name="Muzny D.M."/>
            <person name="Otani S."/>
            <person name="Piulachs M.-D."/>
            <person name="Poelchau M."/>
            <person name="Qu J."/>
            <person name="Schaub F."/>
            <person name="Wada-Katsumata A."/>
            <person name="Worley K.C."/>
            <person name="Xie Q."/>
            <person name="Ylla G."/>
            <person name="Poulsen M."/>
            <person name="Gibbs R.A."/>
            <person name="Schal C."/>
            <person name="Richards S."/>
            <person name="Belles X."/>
            <person name="Korb J."/>
            <person name="Bornberg-Bauer E."/>
        </authorList>
    </citation>
    <scope>NUCLEOTIDE SEQUENCE [LARGE SCALE GENOMIC DNA]</scope>
    <source>
        <tissue evidence="4">Whole body</tissue>
    </source>
</reference>
<feature type="compositionally biased region" description="Basic and acidic residues" evidence="2">
    <location>
        <begin position="71"/>
        <end position="80"/>
    </location>
</feature>
<feature type="domain" description="Centrosome-associated FAM110 C-terminal" evidence="3">
    <location>
        <begin position="376"/>
        <end position="464"/>
    </location>
</feature>
<dbReference type="PANTHER" id="PTHR14758:SF1">
    <property type="entry name" value="CENTROSOME-ASSOCIATED FAM110 C-TERMINAL DOMAIN-CONTAINING PROTEIN"/>
    <property type="match status" value="1"/>
</dbReference>
<feature type="compositionally biased region" description="Pro residues" evidence="2">
    <location>
        <begin position="90"/>
        <end position="100"/>
    </location>
</feature>
<accession>A0A2J7PUN3</accession>
<evidence type="ECO:0000313" key="5">
    <source>
        <dbReference type="Proteomes" id="UP000235965"/>
    </source>
</evidence>
<dbReference type="EMBL" id="NEVH01021194">
    <property type="protein sequence ID" value="PNF20045.1"/>
    <property type="molecule type" value="Genomic_DNA"/>
</dbReference>
<name>A0A2J7PUN3_9NEOP</name>
<feature type="compositionally biased region" description="Polar residues" evidence="2">
    <location>
        <begin position="311"/>
        <end position="321"/>
    </location>
</feature>
<dbReference type="PANTHER" id="PTHR14758">
    <property type="entry name" value="AGAP005440-PA"/>
    <property type="match status" value="1"/>
</dbReference>
<dbReference type="AlphaFoldDB" id="A0A2J7PUN3"/>